<dbReference type="CDD" id="cd06259">
    <property type="entry name" value="YdcF-like"/>
    <property type="match status" value="1"/>
</dbReference>
<dbReference type="EMBL" id="CP051680">
    <property type="protein sequence ID" value="QJD82530.1"/>
    <property type="molecule type" value="Genomic_DNA"/>
</dbReference>
<evidence type="ECO:0000313" key="3">
    <source>
        <dbReference type="EMBL" id="QJD82530.1"/>
    </source>
</evidence>
<keyword evidence="1" id="KW-0472">Membrane</keyword>
<dbReference type="KEGG" id="cheb:HH215_04545"/>
<keyword evidence="4" id="KW-1185">Reference proteome</keyword>
<evidence type="ECO:0000313" key="4">
    <source>
        <dbReference type="Proteomes" id="UP000502248"/>
    </source>
</evidence>
<organism evidence="3 4">
    <name type="scientific">Cohnella herbarum</name>
    <dbReference type="NCBI Taxonomy" id="2728023"/>
    <lineage>
        <taxon>Bacteria</taxon>
        <taxon>Bacillati</taxon>
        <taxon>Bacillota</taxon>
        <taxon>Bacilli</taxon>
        <taxon>Bacillales</taxon>
        <taxon>Paenibacillaceae</taxon>
        <taxon>Cohnella</taxon>
    </lineage>
</organism>
<reference evidence="3 4" key="1">
    <citation type="submission" date="2020-04" db="EMBL/GenBank/DDBJ databases">
        <title>Genome sequencing of novel species.</title>
        <authorList>
            <person name="Heo J."/>
            <person name="Kim S.-J."/>
            <person name="Kim J.-S."/>
            <person name="Hong S.-B."/>
            <person name="Kwon S.-W."/>
        </authorList>
    </citation>
    <scope>NUCLEOTIDE SEQUENCE [LARGE SCALE GENOMIC DNA]</scope>
    <source>
        <strain evidence="3 4">MFER-1</strain>
    </source>
</reference>
<protein>
    <submittedName>
        <fullName evidence="3">YdcF family protein</fullName>
    </submittedName>
</protein>
<dbReference type="InterPro" id="IPR003848">
    <property type="entry name" value="DUF218"/>
</dbReference>
<dbReference type="GO" id="GO:0005886">
    <property type="term" value="C:plasma membrane"/>
    <property type="evidence" value="ECO:0007669"/>
    <property type="project" value="TreeGrafter"/>
</dbReference>
<keyword evidence="1" id="KW-0812">Transmembrane</keyword>
<feature type="domain" description="DUF218" evidence="2">
    <location>
        <begin position="67"/>
        <end position="202"/>
    </location>
</feature>
<accession>A0A7Z2VGL8</accession>
<keyword evidence="1" id="KW-1133">Transmembrane helix</keyword>
<sequence length="222" mass="24660">MNGFAKGKPLISSSISRSRNRRSRWFRPLLWVSSIGLLALLAWCLSLYFVITKFEGTPKPGTPISADVGIVLGARLWNDKPSPGLRERLDHALGLYRDGTFSHFIVTGGLDSGGATITEAEGMRDYLVGQGVPEASIIMDSLSRSTYENLIFAQEIMRQHDWSKAVVVTHDYHGSRAADIAKKVGLKPVQVSVTESHVLNMAYHQSREVLAYTKWLVTKLFL</sequence>
<dbReference type="Gene3D" id="3.40.50.620">
    <property type="entry name" value="HUPs"/>
    <property type="match status" value="1"/>
</dbReference>
<evidence type="ECO:0000259" key="2">
    <source>
        <dbReference type="Pfam" id="PF02698"/>
    </source>
</evidence>
<gene>
    <name evidence="3" type="ORF">HH215_04545</name>
</gene>
<dbReference type="AlphaFoldDB" id="A0A7Z2VGL8"/>
<feature type="transmembrane region" description="Helical" evidence="1">
    <location>
        <begin position="29"/>
        <end position="51"/>
    </location>
</feature>
<dbReference type="PANTHER" id="PTHR30336">
    <property type="entry name" value="INNER MEMBRANE PROTEIN, PROBABLE PERMEASE"/>
    <property type="match status" value="1"/>
</dbReference>
<dbReference type="InterPro" id="IPR014729">
    <property type="entry name" value="Rossmann-like_a/b/a_fold"/>
</dbReference>
<proteinExistence type="predicted"/>
<name>A0A7Z2VGL8_9BACL</name>
<dbReference type="InterPro" id="IPR051599">
    <property type="entry name" value="Cell_Envelope_Assoc"/>
</dbReference>
<dbReference type="Proteomes" id="UP000502248">
    <property type="component" value="Chromosome"/>
</dbReference>
<dbReference type="Pfam" id="PF02698">
    <property type="entry name" value="DUF218"/>
    <property type="match status" value="1"/>
</dbReference>
<evidence type="ECO:0000256" key="1">
    <source>
        <dbReference type="SAM" id="Phobius"/>
    </source>
</evidence>
<dbReference type="PANTHER" id="PTHR30336:SF20">
    <property type="entry name" value="DUF218 DOMAIN-CONTAINING PROTEIN"/>
    <property type="match status" value="1"/>
</dbReference>